<dbReference type="AlphaFoldDB" id="A0A3D5J4P4"/>
<dbReference type="GO" id="GO:0016829">
    <property type="term" value="F:lyase activity"/>
    <property type="evidence" value="ECO:0007669"/>
    <property type="project" value="UniProtKB-KW"/>
</dbReference>
<evidence type="ECO:0000259" key="1">
    <source>
        <dbReference type="Pfam" id="PF22818"/>
    </source>
</evidence>
<protein>
    <submittedName>
        <fullName evidence="2">Hydroxymyristoyl-ACP dehydratase</fullName>
    </submittedName>
</protein>
<dbReference type="Pfam" id="PF22818">
    <property type="entry name" value="ApeI-like"/>
    <property type="match status" value="1"/>
</dbReference>
<dbReference type="Gene3D" id="3.10.129.10">
    <property type="entry name" value="Hotdog Thioesterase"/>
    <property type="match status" value="1"/>
</dbReference>
<name>A0A3D5J4P4_9FLAO</name>
<dbReference type="InterPro" id="IPR029069">
    <property type="entry name" value="HotDog_dom_sf"/>
</dbReference>
<dbReference type="Proteomes" id="UP000264330">
    <property type="component" value="Unassembled WGS sequence"/>
</dbReference>
<evidence type="ECO:0000313" key="2">
    <source>
        <dbReference type="EMBL" id="HCV82924.1"/>
    </source>
</evidence>
<feature type="domain" description="ApeI dehydratase-like" evidence="1">
    <location>
        <begin position="13"/>
        <end position="98"/>
    </location>
</feature>
<sequence>MLLKDFYTVLESSQQEDTFITKLSIEKTHPLYAGHFPERPVTPGVILMQLFKEEAERRTGKSLALQHANNVKFMAVVDPNTCDHLILESHITEEDGIIKVRGIARQNEALALKFSAVYKAV</sequence>
<organism evidence="2 3">
    <name type="scientific">Zunongwangia profunda</name>
    <dbReference type="NCBI Taxonomy" id="398743"/>
    <lineage>
        <taxon>Bacteria</taxon>
        <taxon>Pseudomonadati</taxon>
        <taxon>Bacteroidota</taxon>
        <taxon>Flavobacteriia</taxon>
        <taxon>Flavobacteriales</taxon>
        <taxon>Flavobacteriaceae</taxon>
        <taxon>Zunongwangia</taxon>
    </lineage>
</organism>
<accession>A0A3D5J4P4</accession>
<evidence type="ECO:0000313" key="3">
    <source>
        <dbReference type="Proteomes" id="UP000264330"/>
    </source>
</evidence>
<proteinExistence type="predicted"/>
<gene>
    <name evidence="2" type="ORF">DGQ38_17945</name>
</gene>
<dbReference type="SUPFAM" id="SSF54637">
    <property type="entry name" value="Thioesterase/thiol ester dehydrase-isomerase"/>
    <property type="match status" value="1"/>
</dbReference>
<dbReference type="EMBL" id="DPMF01000412">
    <property type="protein sequence ID" value="HCV82924.1"/>
    <property type="molecule type" value="Genomic_DNA"/>
</dbReference>
<dbReference type="RefSeq" id="WP_013072183.1">
    <property type="nucleotide sequence ID" value="NZ_CAJXAW010000074.1"/>
</dbReference>
<dbReference type="OMA" id="KGHFPGN"/>
<dbReference type="InterPro" id="IPR054545">
    <property type="entry name" value="ApeI-like"/>
</dbReference>
<reference evidence="2 3" key="1">
    <citation type="journal article" date="2018" name="Nat. Biotechnol.">
        <title>A standardized bacterial taxonomy based on genome phylogeny substantially revises the tree of life.</title>
        <authorList>
            <person name="Parks D.H."/>
            <person name="Chuvochina M."/>
            <person name="Waite D.W."/>
            <person name="Rinke C."/>
            <person name="Skarshewski A."/>
            <person name="Chaumeil P.A."/>
            <person name="Hugenholtz P."/>
        </authorList>
    </citation>
    <scope>NUCLEOTIDE SEQUENCE [LARGE SCALE GENOMIC DNA]</scope>
    <source>
        <strain evidence="2">UBA9359</strain>
    </source>
</reference>
<comment type="caution">
    <text evidence="2">The sequence shown here is derived from an EMBL/GenBank/DDBJ whole genome shotgun (WGS) entry which is preliminary data.</text>
</comment>